<accession>A0A840G8J0</accession>
<dbReference type="RefSeq" id="WP_184642296.1">
    <property type="nucleotide sequence ID" value="NZ_JACIFZ010000013.1"/>
</dbReference>
<evidence type="ECO:0008006" key="3">
    <source>
        <dbReference type="Google" id="ProtNLM"/>
    </source>
</evidence>
<dbReference type="EMBL" id="JACIFZ010000013">
    <property type="protein sequence ID" value="MBB4225551.1"/>
    <property type="molecule type" value="Genomic_DNA"/>
</dbReference>
<sequence length="159" mass="17407">MRAVGFRPVCTNGLLTAIGDFGLVHVSHRGNVVAQVVEAAQRIAGEFVRVGEAVEAMRGTVLSGAQQLDFAREALALRYPDRGEPPVQPAQWLERRRLADVGDDVWRTFNAIQEYALRGGVCGRTAAGHAMHTRGIRAIRETVRLNAGLWRLALARIGR</sequence>
<comment type="caution">
    <text evidence="1">The sequence shown here is derived from an EMBL/GenBank/DDBJ whole genome shotgun (WGS) entry which is preliminary data.</text>
</comment>
<protein>
    <recommendedName>
        <fullName evidence="3">DUF932 domain-containing protein</fullName>
    </recommendedName>
</protein>
<dbReference type="AlphaFoldDB" id="A0A840G8J0"/>
<evidence type="ECO:0000313" key="2">
    <source>
        <dbReference type="Proteomes" id="UP000524450"/>
    </source>
</evidence>
<dbReference type="Pfam" id="PF06067">
    <property type="entry name" value="DUF932"/>
    <property type="match status" value="1"/>
</dbReference>
<reference evidence="1 2" key="1">
    <citation type="submission" date="2020-08" db="EMBL/GenBank/DDBJ databases">
        <title>Genomic Encyclopedia of Type Strains, Phase IV (KMG-V): Genome sequencing to study the core and pangenomes of soil and plant-associated prokaryotes.</title>
        <authorList>
            <person name="Whitman W."/>
        </authorList>
    </citation>
    <scope>NUCLEOTIDE SEQUENCE [LARGE SCALE GENOMIC DNA]</scope>
    <source>
        <strain evidence="1 2">34/80</strain>
    </source>
</reference>
<dbReference type="Proteomes" id="UP000524450">
    <property type="component" value="Unassembled WGS sequence"/>
</dbReference>
<dbReference type="InterPro" id="IPR026325">
    <property type="entry name" value="DUF932"/>
</dbReference>
<evidence type="ECO:0000313" key="1">
    <source>
        <dbReference type="EMBL" id="MBB4225551.1"/>
    </source>
</evidence>
<gene>
    <name evidence="1" type="ORF">GGD71_006364</name>
</gene>
<proteinExistence type="predicted"/>
<organism evidence="1 2">
    <name type="scientific">Variovorax guangxiensis</name>
    <dbReference type="NCBI Taxonomy" id="1775474"/>
    <lineage>
        <taxon>Bacteria</taxon>
        <taxon>Pseudomonadati</taxon>
        <taxon>Pseudomonadota</taxon>
        <taxon>Betaproteobacteria</taxon>
        <taxon>Burkholderiales</taxon>
        <taxon>Comamonadaceae</taxon>
        <taxon>Variovorax</taxon>
    </lineage>
</organism>
<name>A0A840G8J0_9BURK</name>